<name>A0A9D2H936_9FIRM</name>
<evidence type="ECO:0000256" key="1">
    <source>
        <dbReference type="SAM" id="Phobius"/>
    </source>
</evidence>
<accession>A0A9D2H936</accession>
<gene>
    <name evidence="2" type="ORF">H9798_06610</name>
</gene>
<reference evidence="2" key="2">
    <citation type="submission" date="2021-04" db="EMBL/GenBank/DDBJ databases">
        <authorList>
            <person name="Gilroy R."/>
        </authorList>
    </citation>
    <scope>NUCLEOTIDE SEQUENCE</scope>
    <source>
        <strain evidence="2">ChiSjej2B20-11307</strain>
    </source>
</reference>
<evidence type="ECO:0000313" key="3">
    <source>
        <dbReference type="Proteomes" id="UP000824223"/>
    </source>
</evidence>
<evidence type="ECO:0000313" key="2">
    <source>
        <dbReference type="EMBL" id="HJA06793.1"/>
    </source>
</evidence>
<keyword evidence="1" id="KW-1133">Transmembrane helix</keyword>
<organism evidence="2 3">
    <name type="scientific">Candidatus Mediterraneibacter pullicola</name>
    <dbReference type="NCBI Taxonomy" id="2838682"/>
    <lineage>
        <taxon>Bacteria</taxon>
        <taxon>Bacillati</taxon>
        <taxon>Bacillota</taxon>
        <taxon>Clostridia</taxon>
        <taxon>Lachnospirales</taxon>
        <taxon>Lachnospiraceae</taxon>
        <taxon>Mediterraneibacter</taxon>
    </lineage>
</organism>
<protein>
    <submittedName>
        <fullName evidence="2">Uncharacterized protein</fullName>
    </submittedName>
</protein>
<proteinExistence type="predicted"/>
<keyword evidence="1" id="KW-0812">Transmembrane</keyword>
<dbReference type="AlphaFoldDB" id="A0A9D2H936"/>
<dbReference type="Proteomes" id="UP000824223">
    <property type="component" value="Unassembled WGS sequence"/>
</dbReference>
<comment type="caution">
    <text evidence="2">The sequence shown here is derived from an EMBL/GenBank/DDBJ whole genome shotgun (WGS) entry which is preliminary data.</text>
</comment>
<keyword evidence="1" id="KW-0472">Membrane</keyword>
<sequence length="155" mass="18275">MIEQPYIDLAAAIVSVIALIISYFSYKESKRTRVELGRVTLSMELIQTSEGLYVLLHNLGNTYAYDVTVSVTQDFVNGFENLTILQPCSNYRFLLLNNQNISAYPEKIVFTIKYHDYYSPKYFVTKEFQFKLIDYLKYDIHYNKDFNCYDIKKSF</sequence>
<dbReference type="EMBL" id="DXAK01000034">
    <property type="protein sequence ID" value="HJA06793.1"/>
    <property type="molecule type" value="Genomic_DNA"/>
</dbReference>
<feature type="transmembrane region" description="Helical" evidence="1">
    <location>
        <begin position="6"/>
        <end position="26"/>
    </location>
</feature>
<reference evidence="2" key="1">
    <citation type="journal article" date="2021" name="PeerJ">
        <title>Extensive microbial diversity within the chicken gut microbiome revealed by metagenomics and culture.</title>
        <authorList>
            <person name="Gilroy R."/>
            <person name="Ravi A."/>
            <person name="Getino M."/>
            <person name="Pursley I."/>
            <person name="Horton D.L."/>
            <person name="Alikhan N.F."/>
            <person name="Baker D."/>
            <person name="Gharbi K."/>
            <person name="Hall N."/>
            <person name="Watson M."/>
            <person name="Adriaenssens E.M."/>
            <person name="Foster-Nyarko E."/>
            <person name="Jarju S."/>
            <person name="Secka A."/>
            <person name="Antonio M."/>
            <person name="Oren A."/>
            <person name="Chaudhuri R.R."/>
            <person name="La Ragione R."/>
            <person name="Hildebrand F."/>
            <person name="Pallen M.J."/>
        </authorList>
    </citation>
    <scope>NUCLEOTIDE SEQUENCE</scope>
    <source>
        <strain evidence="2">ChiSjej2B20-11307</strain>
    </source>
</reference>